<dbReference type="Ensembl" id="ENSLOCT00000014063.1">
    <property type="protein sequence ID" value="ENSLOCP00000014034.1"/>
    <property type="gene ID" value="ENSLOCG00000011418.1"/>
</dbReference>
<protein>
    <submittedName>
        <fullName evidence="5">BCL2 associated athanogene 3</fullName>
    </submittedName>
</protein>
<dbReference type="PROSITE" id="PS51035">
    <property type="entry name" value="BAG"/>
    <property type="match status" value="1"/>
</dbReference>
<dbReference type="InParanoid" id="W5N075"/>
<dbReference type="PANTHER" id="PTHR12329:SF12">
    <property type="entry name" value="BAG FAMILY MOLECULAR CHAPERONE REGULATOR 3"/>
    <property type="match status" value="1"/>
</dbReference>
<dbReference type="SMART" id="SM00456">
    <property type="entry name" value="WW"/>
    <property type="match status" value="1"/>
</dbReference>
<feature type="region of interest" description="Disordered" evidence="2">
    <location>
        <begin position="403"/>
        <end position="428"/>
    </location>
</feature>
<evidence type="ECO:0000259" key="4">
    <source>
        <dbReference type="PROSITE" id="PS51035"/>
    </source>
</evidence>
<feature type="domain" description="WW" evidence="3">
    <location>
        <begin position="26"/>
        <end position="60"/>
    </location>
</feature>
<dbReference type="Gene3D" id="2.20.70.10">
    <property type="match status" value="1"/>
</dbReference>
<dbReference type="STRING" id="7918.ENSLOCP00000014034"/>
<feature type="domain" description="BAG" evidence="4">
    <location>
        <begin position="432"/>
        <end position="509"/>
    </location>
</feature>
<organism evidence="5 6">
    <name type="scientific">Lepisosteus oculatus</name>
    <name type="common">Spotted gar</name>
    <dbReference type="NCBI Taxonomy" id="7918"/>
    <lineage>
        <taxon>Eukaryota</taxon>
        <taxon>Metazoa</taxon>
        <taxon>Chordata</taxon>
        <taxon>Craniata</taxon>
        <taxon>Vertebrata</taxon>
        <taxon>Euteleostomi</taxon>
        <taxon>Actinopterygii</taxon>
        <taxon>Neopterygii</taxon>
        <taxon>Holostei</taxon>
        <taxon>Semionotiformes</taxon>
        <taxon>Lepisosteidae</taxon>
        <taxon>Lepisosteus</taxon>
    </lineage>
</organism>
<dbReference type="Bgee" id="ENSLOCG00000011418">
    <property type="expression patterns" value="Expressed in muscle tissue and 10 other cell types or tissues"/>
</dbReference>
<dbReference type="PANTHER" id="PTHR12329">
    <property type="entry name" value="BCL2-ASSOCIATED ATHANOGENE"/>
    <property type="match status" value="1"/>
</dbReference>
<dbReference type="PROSITE" id="PS50020">
    <property type="entry name" value="WW_DOMAIN_2"/>
    <property type="match status" value="1"/>
</dbReference>
<dbReference type="InterPro" id="IPR036533">
    <property type="entry name" value="BAG_dom_sf"/>
</dbReference>
<dbReference type="GO" id="GO:0010664">
    <property type="term" value="P:negative regulation of striated muscle cell apoptotic process"/>
    <property type="evidence" value="ECO:0000318"/>
    <property type="project" value="GO_Central"/>
</dbReference>
<dbReference type="InterPro" id="IPR039773">
    <property type="entry name" value="BAG_chaperone_regulator"/>
</dbReference>
<sequence>MAQFTQPRSFYSMKTQSPMVQMSTNDPLPPGWEIKIDPQTGWPFFVDHNNRTTTWNDPRHDVKKDAQASSNGPCLASQLSPQEPQKQYQREVKYPNLRPGYIPIPVVHDNVDPRQQQQHPYYSYPQPAPMQRVRTEGRVPSPTPGHTGRPKSPIRLPAEDCPSDPHCGQGLSSSPVSQAPETSCSHTAPGHQPARPGSSGPQLQPGYIPIPVIHEGATGRSLGPPTPVVHPQRPSHMDYQPAFSRIQPEEWTVHTAPAHSNRDRPSHETSPVQIPPHARAQSPVKAQVMGERPQVNLLSQGQIECLENIFIDQIITLYIDFTKQFGGQQVVKSKINKFCFPQVQHHIVQQESPPKFYQEEHGSPPGFEMPQGFAQAVHRDAEARQPPEKQEKTEVKVQVPVKSEPQEFRPVPEEVHPQKMEESVELPPRHPGLEKVQQIVERVQKLEEEVKYFDGKKNDKKYLILEELLTKELLALDSVDPEGRDDVRQARRDGVRKVQNILEGLELIGEEQKYCEGPQSVSEGSVEGSSPPSKDSVHFSLQTVQNVAVTKH</sequence>
<feature type="compositionally biased region" description="Basic and acidic residues" evidence="2">
    <location>
        <begin position="57"/>
        <end position="66"/>
    </location>
</feature>
<dbReference type="GO" id="GO:0046716">
    <property type="term" value="P:muscle cell cellular homeostasis"/>
    <property type="evidence" value="ECO:0000318"/>
    <property type="project" value="GO_Central"/>
</dbReference>
<reference evidence="5" key="2">
    <citation type="submission" date="2025-08" db="UniProtKB">
        <authorList>
            <consortium name="Ensembl"/>
        </authorList>
    </citation>
    <scope>IDENTIFICATION</scope>
</reference>
<accession>W5N075</accession>
<dbReference type="AlphaFoldDB" id="W5N075"/>
<feature type="region of interest" description="Disordered" evidence="2">
    <location>
        <begin position="1"/>
        <end position="31"/>
    </location>
</feature>
<feature type="compositionally biased region" description="Low complexity" evidence="2">
    <location>
        <begin position="520"/>
        <end position="533"/>
    </location>
</feature>
<reference evidence="5" key="3">
    <citation type="submission" date="2025-09" db="UniProtKB">
        <authorList>
            <consortium name="Ensembl"/>
        </authorList>
    </citation>
    <scope>IDENTIFICATION</scope>
</reference>
<dbReference type="SMART" id="SM00264">
    <property type="entry name" value="BAG"/>
    <property type="match status" value="1"/>
</dbReference>
<dbReference type="CDD" id="cd00201">
    <property type="entry name" value="WW"/>
    <property type="match status" value="1"/>
</dbReference>
<evidence type="ECO:0000256" key="2">
    <source>
        <dbReference type="SAM" id="MobiDB-lite"/>
    </source>
</evidence>
<dbReference type="Pfam" id="PF02179">
    <property type="entry name" value="BAG"/>
    <property type="match status" value="1"/>
</dbReference>
<name>W5N075_LEPOC</name>
<dbReference type="Gene3D" id="1.20.58.120">
    <property type="entry name" value="BAG domain"/>
    <property type="match status" value="1"/>
</dbReference>
<dbReference type="SUPFAM" id="SSF51045">
    <property type="entry name" value="WW domain"/>
    <property type="match status" value="1"/>
</dbReference>
<dbReference type="GO" id="GO:0000774">
    <property type="term" value="F:adenyl-nucleotide exchange factor activity"/>
    <property type="evidence" value="ECO:0000318"/>
    <property type="project" value="GO_Central"/>
</dbReference>
<feature type="compositionally biased region" description="Polar residues" evidence="2">
    <location>
        <begin position="67"/>
        <end position="87"/>
    </location>
</feature>
<dbReference type="OMA" id="QKGEPSM"/>
<dbReference type="SUPFAM" id="SSF63491">
    <property type="entry name" value="BAG domain"/>
    <property type="match status" value="1"/>
</dbReference>
<dbReference type="PROSITE" id="PS01159">
    <property type="entry name" value="WW_DOMAIN_1"/>
    <property type="match status" value="1"/>
</dbReference>
<dbReference type="Proteomes" id="UP000018468">
    <property type="component" value="Linkage group LG5"/>
</dbReference>
<keyword evidence="1" id="KW-0143">Chaperone</keyword>
<feature type="region of interest" description="Disordered" evidence="2">
    <location>
        <begin position="513"/>
        <end position="541"/>
    </location>
</feature>
<feature type="region of interest" description="Disordered" evidence="2">
    <location>
        <begin position="257"/>
        <end position="282"/>
    </location>
</feature>
<dbReference type="eggNOG" id="KOG4361">
    <property type="taxonomic scope" value="Eukaryota"/>
</dbReference>
<feature type="compositionally biased region" description="Polar residues" evidence="2">
    <location>
        <begin position="1"/>
        <end position="26"/>
    </location>
</feature>
<dbReference type="GO" id="GO:0005737">
    <property type="term" value="C:cytoplasm"/>
    <property type="evidence" value="ECO:0000318"/>
    <property type="project" value="GO_Central"/>
</dbReference>
<keyword evidence="6" id="KW-1185">Reference proteome</keyword>
<evidence type="ECO:0000313" key="6">
    <source>
        <dbReference type="Proteomes" id="UP000018468"/>
    </source>
</evidence>
<feature type="region of interest" description="Disordered" evidence="2">
    <location>
        <begin position="53"/>
        <end position="88"/>
    </location>
</feature>
<dbReference type="EMBL" id="AHAT01017451">
    <property type="status" value="NOT_ANNOTATED_CDS"/>
    <property type="molecule type" value="Genomic_DNA"/>
</dbReference>
<evidence type="ECO:0000256" key="1">
    <source>
        <dbReference type="ARBA" id="ARBA00023186"/>
    </source>
</evidence>
<dbReference type="InterPro" id="IPR003103">
    <property type="entry name" value="BAG_domain"/>
</dbReference>
<feature type="compositionally biased region" description="Polar residues" evidence="2">
    <location>
        <begin position="170"/>
        <end position="186"/>
    </location>
</feature>
<feature type="compositionally biased region" description="Basic and acidic residues" evidence="2">
    <location>
        <begin position="404"/>
        <end position="428"/>
    </location>
</feature>
<dbReference type="Pfam" id="PF00397">
    <property type="entry name" value="WW"/>
    <property type="match status" value="1"/>
</dbReference>
<dbReference type="GO" id="GO:0005634">
    <property type="term" value="C:nucleus"/>
    <property type="evidence" value="ECO:0000318"/>
    <property type="project" value="GO_Central"/>
</dbReference>
<reference evidence="6" key="1">
    <citation type="submission" date="2011-12" db="EMBL/GenBank/DDBJ databases">
        <title>The Draft Genome of Lepisosteus oculatus.</title>
        <authorList>
            <consortium name="The Broad Institute Genome Assembly &amp; Analysis Group"/>
            <consortium name="Computational R&amp;D Group"/>
            <consortium name="and Sequencing Platform"/>
            <person name="Di Palma F."/>
            <person name="Alfoldi J."/>
            <person name="Johnson J."/>
            <person name="Berlin A."/>
            <person name="Gnerre S."/>
            <person name="Jaffe D."/>
            <person name="MacCallum I."/>
            <person name="Young S."/>
            <person name="Walker B.J."/>
            <person name="Lander E.S."/>
            <person name="Lindblad-Toh K."/>
        </authorList>
    </citation>
    <scope>NUCLEOTIDE SEQUENCE [LARGE SCALE GENOMIC DNA]</scope>
</reference>
<evidence type="ECO:0000259" key="3">
    <source>
        <dbReference type="PROSITE" id="PS50020"/>
    </source>
</evidence>
<dbReference type="GeneTree" id="ENSGT00940000159204"/>
<feature type="region of interest" description="Disordered" evidence="2">
    <location>
        <begin position="134"/>
        <end position="239"/>
    </location>
</feature>
<dbReference type="HOGENOM" id="CLU_034378_0_0_1"/>
<proteinExistence type="predicted"/>
<dbReference type="GO" id="GO:0005829">
    <property type="term" value="C:cytosol"/>
    <property type="evidence" value="ECO:0000318"/>
    <property type="project" value="GO_Central"/>
</dbReference>
<dbReference type="eggNOG" id="KOG0940">
    <property type="taxonomic scope" value="Eukaryota"/>
</dbReference>
<dbReference type="GO" id="GO:0051087">
    <property type="term" value="F:protein-folding chaperone binding"/>
    <property type="evidence" value="ECO:0000318"/>
    <property type="project" value="GO_Central"/>
</dbReference>
<dbReference type="InterPro" id="IPR036020">
    <property type="entry name" value="WW_dom_sf"/>
</dbReference>
<dbReference type="GO" id="GO:0016020">
    <property type="term" value="C:membrane"/>
    <property type="evidence" value="ECO:0000318"/>
    <property type="project" value="GO_Central"/>
</dbReference>
<dbReference type="GO" id="GO:0050821">
    <property type="term" value="P:protein stabilization"/>
    <property type="evidence" value="ECO:0000318"/>
    <property type="project" value="GO_Central"/>
</dbReference>
<dbReference type="InterPro" id="IPR001202">
    <property type="entry name" value="WW_dom"/>
</dbReference>
<evidence type="ECO:0000313" key="5">
    <source>
        <dbReference type="Ensembl" id="ENSLOCP00000014034.1"/>
    </source>
</evidence>